<comment type="caution">
    <text evidence="2">The sequence shown here is derived from an EMBL/GenBank/DDBJ whole genome shotgun (WGS) entry which is preliminary data.</text>
</comment>
<reference evidence="2 3" key="1">
    <citation type="submission" date="2017-06" db="EMBL/GenBank/DDBJ databases">
        <title>A platform for efficient transgenesis in Macrostomum lignano, a flatworm model organism for stem cell research.</title>
        <authorList>
            <person name="Berezikov E."/>
        </authorList>
    </citation>
    <scope>NUCLEOTIDE SEQUENCE [LARGE SCALE GENOMIC DNA]</scope>
    <source>
        <strain evidence="2">DV1</strain>
        <tissue evidence="2">Whole organism</tissue>
    </source>
</reference>
<evidence type="ECO:0000313" key="3">
    <source>
        <dbReference type="Proteomes" id="UP000215902"/>
    </source>
</evidence>
<dbReference type="Proteomes" id="UP000215902">
    <property type="component" value="Unassembled WGS sequence"/>
</dbReference>
<sequence length="457" mass="50464">MKYIIYLLSNKQVIEACEEQCIMGDYASWTVEQWAQLPSSAEVHIQVAHCERLEDAVVLQIVPHECDTADCIKMLRTVIREKKYRHRELLMHVLPNRVRTAGRQSLPPLGNLWTADEATEDESDTRPRRHETDADKSLQVSSPAAAPSQDVQLPVLPFSLRACDTTTVAKSSASTVQNQRALSNQRQIADSTPETPHCQLQAVGTAPATTQNGVDDAINYSAILTTPHGDGPRPPPVGAFSAMPQLEAFVKRQVESRGYSWGSLEGLYCLQLLNLRETLKIRDALQRGTNAVLSTPAANLLPVNLPIRTIQDLEQFKSCIGANEDLKKALTTQIQTRCVTAKVQQSVRYAMDELIARDLQVRFNRTGGKDSRRADKENVKLSFDQYFGEIFKGALSSKFSLDSINKAIQSFFDGVRKRKRSGPTVVESASVGKRPRQRNSRGGASAASSDVSSDDSG</sequence>
<protein>
    <recommendedName>
        <fullName evidence="4">DUF4806 domain-containing protein</fullName>
    </recommendedName>
</protein>
<feature type="region of interest" description="Disordered" evidence="1">
    <location>
        <begin position="418"/>
        <end position="457"/>
    </location>
</feature>
<proteinExistence type="predicted"/>
<feature type="compositionally biased region" description="Low complexity" evidence="1">
    <location>
        <begin position="440"/>
        <end position="451"/>
    </location>
</feature>
<feature type="compositionally biased region" description="Basic and acidic residues" evidence="1">
    <location>
        <begin position="124"/>
        <end position="136"/>
    </location>
</feature>
<evidence type="ECO:0008006" key="4">
    <source>
        <dbReference type="Google" id="ProtNLM"/>
    </source>
</evidence>
<accession>A0A267DKW3</accession>
<dbReference type="AlphaFoldDB" id="A0A267DKW3"/>
<gene>
    <name evidence="2" type="ORF">BOX15_Mlig004659g1</name>
</gene>
<name>A0A267DKW3_9PLAT</name>
<evidence type="ECO:0000313" key="2">
    <source>
        <dbReference type="EMBL" id="PAA49940.1"/>
    </source>
</evidence>
<organism evidence="2 3">
    <name type="scientific">Macrostomum lignano</name>
    <dbReference type="NCBI Taxonomy" id="282301"/>
    <lineage>
        <taxon>Eukaryota</taxon>
        <taxon>Metazoa</taxon>
        <taxon>Spiralia</taxon>
        <taxon>Lophotrochozoa</taxon>
        <taxon>Platyhelminthes</taxon>
        <taxon>Rhabditophora</taxon>
        <taxon>Macrostomorpha</taxon>
        <taxon>Macrostomida</taxon>
        <taxon>Macrostomidae</taxon>
        <taxon>Macrostomum</taxon>
    </lineage>
</organism>
<evidence type="ECO:0000256" key="1">
    <source>
        <dbReference type="SAM" id="MobiDB-lite"/>
    </source>
</evidence>
<dbReference type="EMBL" id="NIVC01003754">
    <property type="protein sequence ID" value="PAA49940.1"/>
    <property type="molecule type" value="Genomic_DNA"/>
</dbReference>
<feature type="region of interest" description="Disordered" evidence="1">
    <location>
        <begin position="105"/>
        <end position="149"/>
    </location>
</feature>
<keyword evidence="3" id="KW-1185">Reference proteome</keyword>